<sequence length="249" mass="27199">MEQPRFAKVKRTVSGHPAGNKAYQLGPNLKKRTWAQFLEKAEELQRVGQNGGDATRIAQLSKEMAEMAKKDQHLDGKSLRSTFHLTPDYGPSRHVRNGEFVPGETSEARSERFTDPSEWRDAKNRLDRHDDTLGAHRALMESNADGIDMASNRIVKNADDIDSVKKALAKQKPGRTWPLYAGLGGSTLLAGGAVVLDASSNERLNDQSETISNLSKEVTRLKTQKGQLPTSVNGPGRGAANSGEGLISR</sequence>
<keyword evidence="3" id="KW-1185">Reference proteome</keyword>
<protein>
    <submittedName>
        <fullName evidence="2">Uncharacterized protein</fullName>
    </submittedName>
</protein>
<feature type="compositionally biased region" description="Polar residues" evidence="1">
    <location>
        <begin position="224"/>
        <end position="233"/>
    </location>
</feature>
<proteinExistence type="predicted"/>
<dbReference type="OrthoDB" id="10586817at2759"/>
<comment type="caution">
    <text evidence="2">The sequence shown here is derived from an EMBL/GenBank/DDBJ whole genome shotgun (WGS) entry which is preliminary data.</text>
</comment>
<name>A0A4U7L152_9BASI</name>
<dbReference type="KEGG" id="sgra:EX895_000891"/>
<accession>A0A4U7L152</accession>
<evidence type="ECO:0000313" key="3">
    <source>
        <dbReference type="Proteomes" id="UP000306050"/>
    </source>
</evidence>
<gene>
    <name evidence="2" type="ORF">EX895_000891</name>
</gene>
<feature type="compositionally biased region" description="Basic and acidic residues" evidence="1">
    <location>
        <begin position="106"/>
        <end position="117"/>
    </location>
</feature>
<dbReference type="RefSeq" id="XP_029742878.1">
    <property type="nucleotide sequence ID" value="XM_029881492.1"/>
</dbReference>
<dbReference type="GeneID" id="40723786"/>
<reference evidence="2 3" key="1">
    <citation type="submission" date="2019-05" db="EMBL/GenBank/DDBJ databases">
        <title>Sporisorium graminicola CBS 10092 draft sequencing and annotation.</title>
        <authorList>
            <person name="Solano-Gonzalez S."/>
            <person name="Caddick M.X."/>
            <person name="Darby A."/>
        </authorList>
    </citation>
    <scope>NUCLEOTIDE SEQUENCE [LARGE SCALE GENOMIC DNA]</scope>
    <source>
        <strain evidence="2 3">CBS 10092</strain>
    </source>
</reference>
<dbReference type="EMBL" id="SRRM01000002">
    <property type="protein sequence ID" value="TKY90893.1"/>
    <property type="molecule type" value="Genomic_DNA"/>
</dbReference>
<dbReference type="AlphaFoldDB" id="A0A4U7L152"/>
<evidence type="ECO:0000313" key="2">
    <source>
        <dbReference type="EMBL" id="TKY90893.1"/>
    </source>
</evidence>
<organism evidence="2 3">
    <name type="scientific">Sporisorium graminicola</name>
    <dbReference type="NCBI Taxonomy" id="280036"/>
    <lineage>
        <taxon>Eukaryota</taxon>
        <taxon>Fungi</taxon>
        <taxon>Dikarya</taxon>
        <taxon>Basidiomycota</taxon>
        <taxon>Ustilaginomycotina</taxon>
        <taxon>Ustilaginomycetes</taxon>
        <taxon>Ustilaginales</taxon>
        <taxon>Ustilaginaceae</taxon>
        <taxon>Sporisorium</taxon>
    </lineage>
</organism>
<feature type="region of interest" description="Disordered" evidence="1">
    <location>
        <begin position="1"/>
        <end position="24"/>
    </location>
</feature>
<feature type="region of interest" description="Disordered" evidence="1">
    <location>
        <begin position="86"/>
        <end position="117"/>
    </location>
</feature>
<dbReference type="Proteomes" id="UP000306050">
    <property type="component" value="Chromosome SGRAM_1"/>
</dbReference>
<evidence type="ECO:0000256" key="1">
    <source>
        <dbReference type="SAM" id="MobiDB-lite"/>
    </source>
</evidence>
<feature type="region of interest" description="Disordered" evidence="1">
    <location>
        <begin position="218"/>
        <end position="249"/>
    </location>
</feature>